<dbReference type="FunFam" id="3.40.1390.30:FF:000001">
    <property type="entry name" value="GTP cyclohydrolase 1 type 2"/>
    <property type="match status" value="1"/>
</dbReference>
<dbReference type="RefSeq" id="WP_018360912.1">
    <property type="nucleotide sequence ID" value="NZ_UGTI01000001.1"/>
</dbReference>
<gene>
    <name evidence="7" type="ORF">NCTC13100_01734</name>
</gene>
<evidence type="ECO:0000256" key="3">
    <source>
        <dbReference type="ARBA" id="ARBA00022112"/>
    </source>
</evidence>
<evidence type="ECO:0000256" key="1">
    <source>
        <dbReference type="ARBA" id="ARBA00006964"/>
    </source>
</evidence>
<feature type="binding site" evidence="6">
    <location>
        <position position="68"/>
    </location>
    <ligand>
        <name>a divalent metal cation</name>
        <dbReference type="ChEBI" id="CHEBI:60240"/>
        <label>1</label>
    </ligand>
</feature>
<evidence type="ECO:0000313" key="7">
    <source>
        <dbReference type="EMBL" id="SUB78555.1"/>
    </source>
</evidence>
<dbReference type="Gene3D" id="3.40.1390.30">
    <property type="entry name" value="NIF3 (NGG1p interacting factor 3)-like"/>
    <property type="match status" value="1"/>
</dbReference>
<dbReference type="PANTHER" id="PTHR13799">
    <property type="entry name" value="NGG1 INTERACTING FACTOR 3"/>
    <property type="match status" value="1"/>
</dbReference>
<evidence type="ECO:0000256" key="6">
    <source>
        <dbReference type="PIRSR" id="PIRSR602678-1"/>
    </source>
</evidence>
<dbReference type="GO" id="GO:0005737">
    <property type="term" value="C:cytoplasm"/>
    <property type="evidence" value="ECO:0007669"/>
    <property type="project" value="TreeGrafter"/>
</dbReference>
<dbReference type="PANTHER" id="PTHR13799:SF14">
    <property type="entry name" value="GTP CYCLOHYDROLASE 1 TYPE 2 HOMOLOG"/>
    <property type="match status" value="1"/>
</dbReference>
<comment type="similarity">
    <text evidence="1 5">Belongs to the GTP cyclohydrolase I type 2/NIF3 family.</text>
</comment>
<dbReference type="InterPro" id="IPR036069">
    <property type="entry name" value="DUF34/NIF3_sf"/>
</dbReference>
<dbReference type="Pfam" id="PF01784">
    <property type="entry name" value="DUF34_NIF3"/>
    <property type="match status" value="1"/>
</dbReference>
<comment type="subunit">
    <text evidence="2">Homohexamer.</text>
</comment>
<dbReference type="SUPFAM" id="SSF102705">
    <property type="entry name" value="NIF3 (NGG1p interacting factor 3)-like"/>
    <property type="match status" value="1"/>
</dbReference>
<dbReference type="InterPro" id="IPR017221">
    <property type="entry name" value="DUF34/NIF3_bac"/>
</dbReference>
<protein>
    <recommendedName>
        <fullName evidence="3 5">GTP cyclohydrolase 1 type 2 homolog</fullName>
    </recommendedName>
</protein>
<dbReference type="Gene3D" id="3.30.70.120">
    <property type="match status" value="1"/>
</dbReference>
<dbReference type="AlphaFoldDB" id="A0A379DL99"/>
<evidence type="ECO:0000256" key="5">
    <source>
        <dbReference type="PIRNR" id="PIRNR037489"/>
    </source>
</evidence>
<feature type="binding site" evidence="6">
    <location>
        <position position="331"/>
    </location>
    <ligand>
        <name>a divalent metal cation</name>
        <dbReference type="ChEBI" id="CHEBI:60240"/>
        <label>1</label>
    </ligand>
</feature>
<proteinExistence type="inferred from homology"/>
<organism evidence="7 8">
    <name type="scientific">Porphyromonas macacae</name>
    <dbReference type="NCBI Taxonomy" id="28115"/>
    <lineage>
        <taxon>Bacteria</taxon>
        <taxon>Pseudomonadati</taxon>
        <taxon>Bacteroidota</taxon>
        <taxon>Bacteroidia</taxon>
        <taxon>Bacteroidales</taxon>
        <taxon>Porphyromonadaceae</taxon>
        <taxon>Porphyromonas</taxon>
    </lineage>
</organism>
<dbReference type="InterPro" id="IPR015867">
    <property type="entry name" value="N-reg_PII/ATP_PRibTrfase_C"/>
</dbReference>
<feature type="binding site" evidence="6">
    <location>
        <position position="69"/>
    </location>
    <ligand>
        <name>a divalent metal cation</name>
        <dbReference type="ChEBI" id="CHEBI:60240"/>
        <label>1</label>
    </ligand>
</feature>
<evidence type="ECO:0000256" key="4">
    <source>
        <dbReference type="ARBA" id="ARBA00022723"/>
    </source>
</evidence>
<dbReference type="InterPro" id="IPR002678">
    <property type="entry name" value="DUF34/NIF3"/>
</dbReference>
<reference evidence="7 8" key="1">
    <citation type="submission" date="2018-06" db="EMBL/GenBank/DDBJ databases">
        <authorList>
            <consortium name="Pathogen Informatics"/>
            <person name="Doyle S."/>
        </authorList>
    </citation>
    <scope>NUCLEOTIDE SEQUENCE [LARGE SCALE GENOMIC DNA]</scope>
    <source>
        <strain evidence="7 8">NCTC13100</strain>
    </source>
</reference>
<keyword evidence="4 5" id="KW-0479">Metal-binding</keyword>
<dbReference type="NCBIfam" id="TIGR00486">
    <property type="entry name" value="YbgI_SA1388"/>
    <property type="match status" value="1"/>
</dbReference>
<evidence type="ECO:0000256" key="2">
    <source>
        <dbReference type="ARBA" id="ARBA00011643"/>
    </source>
</evidence>
<accession>A0A379DL99</accession>
<dbReference type="PIRSF" id="PIRSF037489">
    <property type="entry name" value="UCP037489_NIF3_YqfO"/>
    <property type="match status" value="1"/>
</dbReference>
<feature type="binding site" evidence="6">
    <location>
        <position position="335"/>
    </location>
    <ligand>
        <name>a divalent metal cation</name>
        <dbReference type="ChEBI" id="CHEBI:60240"/>
        <label>1</label>
    </ligand>
</feature>
<evidence type="ECO:0000313" key="8">
    <source>
        <dbReference type="Proteomes" id="UP000254263"/>
    </source>
</evidence>
<dbReference type="GO" id="GO:0046872">
    <property type="term" value="F:metal ion binding"/>
    <property type="evidence" value="ECO:0007669"/>
    <property type="project" value="UniProtKB-UniRule"/>
</dbReference>
<sequence>MQEKIYIKDILEVLEHYLPPALQESYDNCGIQVGLADRPASGVLLAVDITEAVVDEAVEKGCNLIIAHHPLLFKPLKQLTAANYIERCIIKAVKHDIVIYAAHTNADNAGRGLNDIIARKFGLKKTRPLEPMKGQLVKLVCYVPGSHAESVRHALWEAGAGEIGAYDQCSYNLTGNGTYRAGAGTQPFIGKQGVLHTEPESLITVILPRYLCSKVIAAMLAVHPYEEPAYDLVSLDNEWATAGAGIVGDLEEEMPVELFLQKTKEVFGISCLCHSCCAVDRVKRVAICGGAGAFLWRRARREKADVLITGEAKYNDFFDVEGRPMLVTVGHYESEQIAAELFSGIISEKFPNFEVYLSQICANPVHHF</sequence>
<name>A0A379DL99_9PORP</name>
<feature type="binding site" evidence="6">
    <location>
        <position position="107"/>
    </location>
    <ligand>
        <name>a divalent metal cation</name>
        <dbReference type="ChEBI" id="CHEBI:60240"/>
        <label>1</label>
    </ligand>
</feature>
<dbReference type="EMBL" id="UGTI01000001">
    <property type="protein sequence ID" value="SUB78555.1"/>
    <property type="molecule type" value="Genomic_DNA"/>
</dbReference>
<dbReference type="Proteomes" id="UP000254263">
    <property type="component" value="Unassembled WGS sequence"/>
</dbReference>